<dbReference type="AlphaFoldDB" id="A0A0K1RYJ8"/>
<organism evidence="1 2">
    <name type="scientific">Microcystis panniformis FACHB-1757</name>
    <dbReference type="NCBI Taxonomy" id="1638788"/>
    <lineage>
        <taxon>Bacteria</taxon>
        <taxon>Bacillati</taxon>
        <taxon>Cyanobacteriota</taxon>
        <taxon>Cyanophyceae</taxon>
        <taxon>Oscillatoriophycideae</taxon>
        <taxon>Chroococcales</taxon>
        <taxon>Microcystaceae</taxon>
        <taxon>Microcystis</taxon>
    </lineage>
</organism>
<dbReference type="EMBL" id="CP011339">
    <property type="protein sequence ID" value="AKV66959.1"/>
    <property type="molecule type" value="Genomic_DNA"/>
</dbReference>
<dbReference type="Proteomes" id="UP000068167">
    <property type="component" value="Chromosome"/>
</dbReference>
<protein>
    <submittedName>
        <fullName evidence="1">Uncharacterized protein</fullName>
    </submittedName>
</protein>
<proteinExistence type="predicted"/>
<gene>
    <name evidence="1" type="ORF">VL20_1824</name>
</gene>
<accession>A0A0K1RYJ8</accession>
<dbReference type="KEGG" id="mpk:VL20_1824"/>
<keyword evidence="2" id="KW-1185">Reference proteome</keyword>
<evidence type="ECO:0000313" key="2">
    <source>
        <dbReference type="Proteomes" id="UP000068167"/>
    </source>
</evidence>
<sequence length="38" mass="4560">MLINKSDHLFCNNYPQNSQGLWHRSQLKVCQMEVRVNQ</sequence>
<reference evidence="1 2" key="1">
    <citation type="journal article" date="2016" name="Stand. Genomic Sci.">
        <title>Complete genome sequence and genomic characterization of Microcystis panniformis FACHB 1757 by third-generation sequencing.</title>
        <authorList>
            <person name="Zhang J.Y."/>
            <person name="Guan R."/>
            <person name="Zhang H.J."/>
            <person name="Li H."/>
            <person name="Xiao P."/>
            <person name="Yu G.L."/>
            <person name="Du L."/>
            <person name="Cao D.M."/>
            <person name="Zhu B.C."/>
            <person name="Li R.H."/>
            <person name="Lu Z.H."/>
        </authorList>
    </citation>
    <scope>NUCLEOTIDE SEQUENCE [LARGE SCALE GENOMIC DNA]</scope>
    <source>
        <strain evidence="1 2">FACHB-1757</strain>
    </source>
</reference>
<evidence type="ECO:0000313" key="1">
    <source>
        <dbReference type="EMBL" id="AKV66959.1"/>
    </source>
</evidence>
<name>A0A0K1RYJ8_9CHRO</name>